<dbReference type="GO" id="GO:0009088">
    <property type="term" value="P:threonine biosynthetic process"/>
    <property type="evidence" value="ECO:0007669"/>
    <property type="project" value="UniProtKB-UniPathway"/>
</dbReference>
<dbReference type="UniPathway" id="UPA00051">
    <property type="reaction ID" value="UER00465"/>
</dbReference>
<dbReference type="Proteomes" id="UP000307841">
    <property type="component" value="Unassembled WGS sequence"/>
</dbReference>
<evidence type="ECO:0000313" key="13">
    <source>
        <dbReference type="Proteomes" id="UP000307841"/>
    </source>
</evidence>
<dbReference type="Pfam" id="PF00742">
    <property type="entry name" value="Homoserine_dh"/>
    <property type="match status" value="1"/>
</dbReference>
<evidence type="ECO:0000256" key="8">
    <source>
        <dbReference type="ARBA" id="ARBA00023002"/>
    </source>
</evidence>
<evidence type="ECO:0000256" key="9">
    <source>
        <dbReference type="ARBA" id="ARBA00023167"/>
    </source>
</evidence>
<feature type="domain" description="Homoserine dehydrogenase catalytic" evidence="10">
    <location>
        <begin position="154"/>
        <end position="261"/>
    </location>
</feature>
<comment type="caution">
    <text evidence="12">The sequence shown here is derived from an EMBL/GenBank/DDBJ whole genome shotgun (WGS) entry which is preliminary data.</text>
</comment>
<comment type="pathway">
    <text evidence="1">Amino-acid biosynthesis; L-threonine biosynthesis; L-threonine from L-aspartate: step 3/5.</text>
</comment>
<evidence type="ECO:0000259" key="11">
    <source>
        <dbReference type="Pfam" id="PF03447"/>
    </source>
</evidence>
<evidence type="ECO:0000256" key="3">
    <source>
        <dbReference type="ARBA" id="ARBA00006753"/>
    </source>
</evidence>
<keyword evidence="7" id="KW-0791">Threonine biosynthesis</keyword>
<dbReference type="AlphaFoldDB" id="A0A4U2Y4N0"/>
<comment type="pathway">
    <text evidence="2">Amino-acid biosynthesis; L-methionine biosynthesis via de novo pathway; L-homoserine from L-aspartate: step 3/3.</text>
</comment>
<dbReference type="InterPro" id="IPR036291">
    <property type="entry name" value="NAD(P)-bd_dom_sf"/>
</dbReference>
<dbReference type="OrthoDB" id="9808167at2"/>
<name>A0A4U2Y4N0_9BACL</name>
<dbReference type="PANTHER" id="PTHR43331:SF1">
    <property type="entry name" value="HOMOSERINE DEHYDROGENASE"/>
    <property type="match status" value="1"/>
</dbReference>
<protein>
    <recommendedName>
        <fullName evidence="5">Homoserine dehydrogenase</fullName>
        <ecNumber evidence="4">1.1.1.3</ecNumber>
    </recommendedName>
</protein>
<dbReference type="GO" id="GO:0009086">
    <property type="term" value="P:methionine biosynthetic process"/>
    <property type="evidence" value="ECO:0007669"/>
    <property type="project" value="UniProtKB-KW"/>
</dbReference>
<keyword evidence="6" id="KW-0028">Amino-acid biosynthesis</keyword>
<evidence type="ECO:0000256" key="2">
    <source>
        <dbReference type="ARBA" id="ARBA00005062"/>
    </source>
</evidence>
<evidence type="ECO:0000313" key="12">
    <source>
        <dbReference type="EMBL" id="TKI55064.1"/>
    </source>
</evidence>
<dbReference type="InterPro" id="IPR005106">
    <property type="entry name" value="Asp/hSer_DH_NAD-bd"/>
</dbReference>
<comment type="similarity">
    <text evidence="3">Belongs to the homoserine dehydrogenase family.</text>
</comment>
<keyword evidence="13" id="KW-1185">Reference proteome</keyword>
<evidence type="ECO:0000256" key="6">
    <source>
        <dbReference type="ARBA" id="ARBA00022605"/>
    </source>
</evidence>
<keyword evidence="9" id="KW-0486">Methionine biosynthesis</keyword>
<dbReference type="Gene3D" id="3.30.360.10">
    <property type="entry name" value="Dihydrodipicolinate Reductase, domain 2"/>
    <property type="match status" value="1"/>
</dbReference>
<dbReference type="PANTHER" id="PTHR43331">
    <property type="entry name" value="HOMOSERINE DEHYDROGENASE"/>
    <property type="match status" value="1"/>
</dbReference>
<feature type="domain" description="Aspartate/homoserine dehydrogenase NAD-binding" evidence="11">
    <location>
        <begin position="10"/>
        <end position="128"/>
    </location>
</feature>
<evidence type="ECO:0000256" key="5">
    <source>
        <dbReference type="ARBA" id="ARBA00013376"/>
    </source>
</evidence>
<dbReference type="GO" id="GO:0050661">
    <property type="term" value="F:NADP binding"/>
    <property type="evidence" value="ECO:0007669"/>
    <property type="project" value="InterPro"/>
</dbReference>
<dbReference type="EMBL" id="SZNK01000001">
    <property type="protein sequence ID" value="TKI55064.1"/>
    <property type="molecule type" value="Genomic_DNA"/>
</dbReference>
<dbReference type="GO" id="GO:0004412">
    <property type="term" value="F:homoserine dehydrogenase activity"/>
    <property type="evidence" value="ECO:0007669"/>
    <property type="project" value="UniProtKB-EC"/>
</dbReference>
<gene>
    <name evidence="12" type="ORF">E8L90_06115</name>
</gene>
<dbReference type="EC" id="1.1.1.3" evidence="4"/>
<evidence type="ECO:0000256" key="7">
    <source>
        <dbReference type="ARBA" id="ARBA00022697"/>
    </source>
</evidence>
<sequence>MSVIRVGLLGFGTVGTGVVNTVRAQEKKLTERLGKRVEIVKVLVRDVTKTRQIEVENDLLTDRFAEVLESDIDVLVEVIGGVEPAYQYIAEALKQGCHVVTANKELLAKCGNSLINLANQYQVHFAYESSGAGGIPNLGVLHHFQFANEITSVQRFADMDPMADVEGFDPQYELYLLSQLLLFGEAPPLNSVAREGISQLTICQLQFARALGYRMKLLAQASKTDSDLDLSVKLTLLPLDHPLASIQDTYKAVQVTGNTVIEDLAYLLSQPYIRQPEWREGRTSKSCRLSDITTEMEKRFFFLEAKDPTLTPYQVIHFLQSEGVRIHKQKTEFNAGEVIRIGMIAEGFNADHVAALQESFQLQIKQFPIFENGDLQKSEEQGRSKFEREELVIDQLV</sequence>
<proteinExistence type="inferred from homology"/>
<dbReference type="SUPFAM" id="SSF55347">
    <property type="entry name" value="Glyceraldehyde-3-phosphate dehydrogenase-like, C-terminal domain"/>
    <property type="match status" value="1"/>
</dbReference>
<dbReference type="RefSeq" id="WP_137028443.1">
    <property type="nucleotide sequence ID" value="NZ_SZNK01000001.1"/>
</dbReference>
<accession>A0A4U2Y4N0</accession>
<organism evidence="12 13">
    <name type="scientific">Brevibacillus antibioticus</name>
    <dbReference type="NCBI Taxonomy" id="2570228"/>
    <lineage>
        <taxon>Bacteria</taxon>
        <taxon>Bacillati</taxon>
        <taxon>Bacillota</taxon>
        <taxon>Bacilli</taxon>
        <taxon>Bacillales</taxon>
        <taxon>Paenibacillaceae</taxon>
        <taxon>Brevibacillus</taxon>
    </lineage>
</organism>
<reference evidence="12 13" key="1">
    <citation type="submission" date="2019-04" db="EMBL/GenBank/DDBJ databases">
        <title>Whole genome sequencing of Brevibacillus sp. TGS2-1.</title>
        <authorList>
            <person name="Choi A."/>
        </authorList>
    </citation>
    <scope>NUCLEOTIDE SEQUENCE [LARGE SCALE GENOMIC DNA]</scope>
    <source>
        <strain evidence="12 13">TGS2-1</strain>
    </source>
</reference>
<evidence type="ECO:0000256" key="4">
    <source>
        <dbReference type="ARBA" id="ARBA00013213"/>
    </source>
</evidence>
<dbReference type="SUPFAM" id="SSF51735">
    <property type="entry name" value="NAD(P)-binding Rossmann-fold domains"/>
    <property type="match status" value="1"/>
</dbReference>
<dbReference type="Gene3D" id="3.40.50.720">
    <property type="entry name" value="NAD(P)-binding Rossmann-like Domain"/>
    <property type="match status" value="1"/>
</dbReference>
<dbReference type="UniPathway" id="UPA00050">
    <property type="reaction ID" value="UER00063"/>
</dbReference>
<dbReference type="Pfam" id="PF03447">
    <property type="entry name" value="NAD_binding_3"/>
    <property type="match status" value="1"/>
</dbReference>
<evidence type="ECO:0000256" key="1">
    <source>
        <dbReference type="ARBA" id="ARBA00005056"/>
    </source>
</evidence>
<dbReference type="InterPro" id="IPR001342">
    <property type="entry name" value="HDH_cat"/>
</dbReference>
<evidence type="ECO:0000259" key="10">
    <source>
        <dbReference type="Pfam" id="PF00742"/>
    </source>
</evidence>
<keyword evidence="8" id="KW-0560">Oxidoreductase</keyword>